<comment type="caution">
    <text evidence="4">The sequence shown here is derived from an EMBL/GenBank/DDBJ whole genome shotgun (WGS) entry which is preliminary data.</text>
</comment>
<dbReference type="Gene3D" id="3.90.1300.10">
    <property type="entry name" value="Amidase signature (AS) domain"/>
    <property type="match status" value="1"/>
</dbReference>
<dbReference type="PROSITE" id="PS00571">
    <property type="entry name" value="AMIDASES"/>
    <property type="match status" value="1"/>
</dbReference>
<dbReference type="InterPro" id="IPR020556">
    <property type="entry name" value="Amidase_CS"/>
</dbReference>
<dbReference type="InterPro" id="IPR000120">
    <property type="entry name" value="Amidase"/>
</dbReference>
<dbReference type="GO" id="GO:0003824">
    <property type="term" value="F:catalytic activity"/>
    <property type="evidence" value="ECO:0007669"/>
    <property type="project" value="InterPro"/>
</dbReference>
<dbReference type="AlphaFoldDB" id="A0AAX2QE52"/>
<name>A0AAX2QE52_9HYPH</name>
<feature type="domain" description="Amidase" evidence="3">
    <location>
        <begin position="53"/>
        <end position="468"/>
    </location>
</feature>
<dbReference type="SUPFAM" id="SSF75304">
    <property type="entry name" value="Amidase signature (AS) enzymes"/>
    <property type="match status" value="1"/>
</dbReference>
<evidence type="ECO:0000313" key="5">
    <source>
        <dbReference type="Proteomes" id="UP000295021"/>
    </source>
</evidence>
<gene>
    <name evidence="4" type="ORF">EV131_11864</name>
</gene>
<dbReference type="NCBIfam" id="NF004766">
    <property type="entry name" value="PRK06102.1"/>
    <property type="match status" value="1"/>
</dbReference>
<evidence type="ECO:0000313" key="4">
    <source>
        <dbReference type="EMBL" id="TCU16062.1"/>
    </source>
</evidence>
<accession>A0AAX2QE52</accession>
<sequence length="491" mass="51916">MQNIVKLWFTGMIRGSPDRNIFLLDSPMSKSFGAMSVAQLSILIQGGAADPVEVAEAVFDSIANYADKAVFTTLLENRAMEEARASSRRLREGRSLGLLDGIPIAWKDLFDIEGLPTTAGSVVLAKEMPAKRDAAVVALLRQAGMVAVGRTNMSEFAFSGLGINPHYGTPVNPRSLDLPRIPGGSSSGAGVAVAAGLVPVAMGTDTGGSVRIPAAFNGIVGYKATRGRHTMAGVYPLAKSLDSLGPLCRSVRDAVWIDAAMRGLTAPDVATHPLQGLELVVPENIVFDGAEAGVVAAFEAALGRLQKAGAKVARIVIPAFDEIFELMTRYGPLVTAEAFALHRERLAGPDAESMDHRVVMRTRLGSKTTLPDYLAILEARSRLIVDVERLVGDRLLAFPTVAHVAPPIGPLEQDDELFFATNNKTLRNTALGNFLDWCGVSIPCGTGEAGMPVGLLLSATPHRDEALLGIALAAEAVLLELAIEPPGFSCH</sequence>
<evidence type="ECO:0000256" key="1">
    <source>
        <dbReference type="ARBA" id="ARBA00003871"/>
    </source>
</evidence>
<protein>
    <recommendedName>
        <fullName evidence="2">Indoleacetamide hydrolase</fullName>
    </recommendedName>
</protein>
<dbReference type="EMBL" id="SMBI01000018">
    <property type="protein sequence ID" value="TCU16062.1"/>
    <property type="molecule type" value="Genomic_DNA"/>
</dbReference>
<dbReference type="InterPro" id="IPR036928">
    <property type="entry name" value="AS_sf"/>
</dbReference>
<dbReference type="PANTHER" id="PTHR11895:SF176">
    <property type="entry name" value="AMIDASE AMID-RELATED"/>
    <property type="match status" value="1"/>
</dbReference>
<proteinExistence type="predicted"/>
<dbReference type="PANTHER" id="PTHR11895">
    <property type="entry name" value="TRANSAMIDASE"/>
    <property type="match status" value="1"/>
</dbReference>
<evidence type="ECO:0000259" key="3">
    <source>
        <dbReference type="Pfam" id="PF01425"/>
    </source>
</evidence>
<organism evidence="4 5">
    <name type="scientific">Rhizobium laguerreae</name>
    <dbReference type="NCBI Taxonomy" id="1076926"/>
    <lineage>
        <taxon>Bacteria</taxon>
        <taxon>Pseudomonadati</taxon>
        <taxon>Pseudomonadota</taxon>
        <taxon>Alphaproteobacteria</taxon>
        <taxon>Hyphomicrobiales</taxon>
        <taxon>Rhizobiaceae</taxon>
        <taxon>Rhizobium/Agrobacterium group</taxon>
        <taxon>Rhizobium</taxon>
    </lineage>
</organism>
<reference evidence="4 5" key="1">
    <citation type="submission" date="2019-03" db="EMBL/GenBank/DDBJ databases">
        <title>Genomic Encyclopedia of Type Strains, Phase IV (KMG-V): Genome sequencing to study the core and pangenomes of soil and plant-associated prokaryotes.</title>
        <authorList>
            <person name="Whitman W."/>
        </authorList>
    </citation>
    <scope>NUCLEOTIDE SEQUENCE [LARGE SCALE GENOMIC DNA]</scope>
    <source>
        <strain evidence="4 5">FB403</strain>
    </source>
</reference>
<dbReference type="Proteomes" id="UP000295021">
    <property type="component" value="Unassembled WGS sequence"/>
</dbReference>
<evidence type="ECO:0000256" key="2">
    <source>
        <dbReference type="ARBA" id="ARBA00021874"/>
    </source>
</evidence>
<dbReference type="Pfam" id="PF01425">
    <property type="entry name" value="Amidase"/>
    <property type="match status" value="1"/>
</dbReference>
<comment type="function">
    <text evidence="1">Hydrolyzes indole-3-acetamide (IAM) into indole-3-acetic acid (IAA).</text>
</comment>
<dbReference type="NCBIfam" id="NF005460">
    <property type="entry name" value="PRK07056.1"/>
    <property type="match status" value="1"/>
</dbReference>
<dbReference type="InterPro" id="IPR023631">
    <property type="entry name" value="Amidase_dom"/>
</dbReference>